<gene>
    <name evidence="7" type="ORF">SAMN04488509_104216</name>
</gene>
<evidence type="ECO:0000256" key="3">
    <source>
        <dbReference type="ARBA" id="ARBA00022692"/>
    </source>
</evidence>
<evidence type="ECO:0000256" key="1">
    <source>
        <dbReference type="ARBA" id="ARBA00004167"/>
    </source>
</evidence>
<dbReference type="InterPro" id="IPR023353">
    <property type="entry name" value="LemA-like_dom_sf"/>
</dbReference>
<evidence type="ECO:0000256" key="6">
    <source>
        <dbReference type="SAM" id="Phobius"/>
    </source>
</evidence>
<organism evidence="7 8">
    <name type="scientific">Aquimonas voraii</name>
    <dbReference type="NCBI Taxonomy" id="265719"/>
    <lineage>
        <taxon>Bacteria</taxon>
        <taxon>Pseudomonadati</taxon>
        <taxon>Pseudomonadota</taxon>
        <taxon>Gammaproteobacteria</taxon>
        <taxon>Lysobacterales</taxon>
        <taxon>Lysobacteraceae</taxon>
        <taxon>Aquimonas</taxon>
    </lineage>
</organism>
<dbReference type="Pfam" id="PF04011">
    <property type="entry name" value="LemA"/>
    <property type="match status" value="1"/>
</dbReference>
<protein>
    <submittedName>
        <fullName evidence="7">LemA protein</fullName>
    </submittedName>
</protein>
<evidence type="ECO:0000313" key="7">
    <source>
        <dbReference type="EMBL" id="SDD62895.1"/>
    </source>
</evidence>
<dbReference type="AlphaFoldDB" id="A0A1G6WCW4"/>
<dbReference type="InterPro" id="IPR007156">
    <property type="entry name" value="MamQ_LemA"/>
</dbReference>
<dbReference type="Gene3D" id="1.20.1440.20">
    <property type="entry name" value="LemA-like domain"/>
    <property type="match status" value="1"/>
</dbReference>
<reference evidence="7 8" key="1">
    <citation type="submission" date="2016-10" db="EMBL/GenBank/DDBJ databases">
        <authorList>
            <person name="de Groot N.N."/>
        </authorList>
    </citation>
    <scope>NUCLEOTIDE SEQUENCE [LARGE SCALE GENOMIC DNA]</scope>
    <source>
        <strain evidence="7 8">DSM 16957</strain>
    </source>
</reference>
<dbReference type="PANTHER" id="PTHR34478:SF1">
    <property type="entry name" value="PROTEIN LEMA"/>
    <property type="match status" value="1"/>
</dbReference>
<evidence type="ECO:0000313" key="8">
    <source>
        <dbReference type="Proteomes" id="UP000199603"/>
    </source>
</evidence>
<proteinExistence type="inferred from homology"/>
<evidence type="ECO:0000256" key="4">
    <source>
        <dbReference type="ARBA" id="ARBA00022989"/>
    </source>
</evidence>
<keyword evidence="4 6" id="KW-1133">Transmembrane helix</keyword>
<dbReference type="PANTHER" id="PTHR34478">
    <property type="entry name" value="PROTEIN LEMA"/>
    <property type="match status" value="1"/>
</dbReference>
<comment type="subcellular location">
    <subcellularLocation>
        <location evidence="1">Membrane</location>
        <topology evidence="1">Single-pass membrane protein</topology>
    </subcellularLocation>
</comment>
<evidence type="ECO:0000256" key="5">
    <source>
        <dbReference type="ARBA" id="ARBA00023136"/>
    </source>
</evidence>
<dbReference type="EMBL" id="FNAG01000004">
    <property type="protein sequence ID" value="SDD62895.1"/>
    <property type="molecule type" value="Genomic_DNA"/>
</dbReference>
<keyword evidence="5 6" id="KW-0472">Membrane</keyword>
<dbReference type="STRING" id="265719.SAMN04488509_104216"/>
<dbReference type="OrthoDB" id="9804152at2"/>
<dbReference type="Proteomes" id="UP000199603">
    <property type="component" value="Unassembled WGS sequence"/>
</dbReference>
<dbReference type="RefSeq" id="WP_091242011.1">
    <property type="nucleotide sequence ID" value="NZ_FNAG01000004.1"/>
</dbReference>
<name>A0A1G6WCW4_9GAMM</name>
<feature type="transmembrane region" description="Helical" evidence="6">
    <location>
        <begin position="6"/>
        <end position="29"/>
    </location>
</feature>
<keyword evidence="8" id="KW-1185">Reference proteome</keyword>
<dbReference type="GO" id="GO:0016020">
    <property type="term" value="C:membrane"/>
    <property type="evidence" value="ECO:0007669"/>
    <property type="project" value="UniProtKB-SubCell"/>
</dbReference>
<accession>A0A1G6WCW4</accession>
<dbReference type="SUPFAM" id="SSF140478">
    <property type="entry name" value="LemA-like"/>
    <property type="match status" value="1"/>
</dbReference>
<comment type="similarity">
    <text evidence="2">Belongs to the LemA family.</text>
</comment>
<evidence type="ECO:0000256" key="2">
    <source>
        <dbReference type="ARBA" id="ARBA00008854"/>
    </source>
</evidence>
<keyword evidence="3 6" id="KW-0812">Transmembrane</keyword>
<sequence length="201" mass="21967">MSILFLFVLTVFGVGIALVLWAVGIYNGLVTRRNAYRNAFAQIDVQLTRRHDLIPNLVETVKAYMQHERDTLEAVIRARNSAIGGLNAAKGNPGDPAAMQQLAQAEGALGGALGRLFALSEAYPELKSSANMAQLTEELSSTENRVAFARQAFNDAVMSYNNQREVFPANLLAGTFNFQQAALLGIGEEEAHKREVPKVQF</sequence>